<dbReference type="KEGG" id="sli:Slin_4714"/>
<evidence type="ECO:0000259" key="2">
    <source>
        <dbReference type="Pfam" id="PF14028"/>
    </source>
</evidence>
<dbReference type="AlphaFoldDB" id="D2QPN3"/>
<proteinExistence type="predicted"/>
<dbReference type="STRING" id="504472.Slin_4714"/>
<dbReference type="InterPro" id="IPR023809">
    <property type="entry name" value="Thiopep_bacteriocin_synth_dom"/>
</dbReference>
<accession>D2QPN3</accession>
<evidence type="ECO:0000313" key="3">
    <source>
        <dbReference type="EMBL" id="ADB40692.1"/>
    </source>
</evidence>
<sequence>MNSLFDFFVLRRPVYPLTKLLTLQKNLLNNSLDSLLREWYTDPLAQEAIYVASPGLYKRFQQWRAGETLSEQTKLLDTLFKYAIRMSTRCTPYGLFAGCSVGDFHDQFSRLSPGRSNTLVTHSRLDMECLMAIRDWLLGQSVVRNELIFYPNSSLYKVGRNHRYIEQQWEGQQRRYFISAVETDEALDSLLTTARMGVTIPYLVDFLGQMGAETIEAESYVDQLIETQLLVSTLEPTVIGDDYLTVMIRTLSSMPATASLVAQLIRLQNVVTSSTDRAAVGQEILRWLAGNQITLPGTDLLQVDSFFTGTDTPQAKPHLDKGLVHQLQQQIRKLFVLNQPYSSPDFDDFKNRFYNRYEDEEIPLSMALDQEFGVGYGNQTHLGVGYAPMIDDLSLPTLETTVPATNSSWWQNLLLEKYSHTLRTGTHEIEISDSDLAYIDQRRVDKLIEPDSFYLFGNLLSAPGESVDHALRPGGNYRFNLLACKGPSAITLLGRFCAGDPDLRASVQACAQASAAHHPDVVFAEIVHFPESRAGNILVRPTLYKYEIPYLGMASVPPDQQLPLDDLMVSVRNRHVVLRSKRLNKRVIPRLSNAHNYQNGLPIYRFLCDLQHQDSHLNVQWNWGILAEQAYLPRVRYQNIILSRATWRLKADELELENPMRLAVELSRRNIPEQFVIAVGDHELVITRNAPESLRLLMHELRKSDTVRLYEFLQAEDVCSVRMPKKAFTHELIIPFYNADAPAISSLAAYSTDLPQRRFSVGSEWLYLKIYTGEKSSDGLLTQTLYPVIQRLLNTSIISEFFFIRYKDTDPHLRLRFRGNPHLEFYHFVIREIERAIRDDVQSGVVHKLQTDTYQREIERYGHRQIQLCEGLFYTDSLSTLFFLSRTGEAFNEEVRFTYAVGKIDRLLSGSSLSLDYRWKLLNNLKDSFFDEFNGKTELRRQLNDKYRNYRSALNTAFGIDYQFMLTNEPNAASQLTLLKQLTASYESENQLMSTLTSLIHMIVNRIFPSKQRAYELIIYHCLAKHYDSIRARTDQTTLTNQDAPIVQPAISDIP</sequence>
<dbReference type="EMBL" id="CP001769">
    <property type="protein sequence ID" value="ADB40692.1"/>
    <property type="molecule type" value="Genomic_DNA"/>
</dbReference>
<protein>
    <submittedName>
        <fullName evidence="3">Lantibiotic dehydratase domain protein</fullName>
    </submittedName>
</protein>
<feature type="domain" description="Thiopeptide-type bacteriocin biosynthesis" evidence="2">
    <location>
        <begin position="765"/>
        <end position="1027"/>
    </location>
</feature>
<dbReference type="HOGENOM" id="CLU_010573_0_0_10"/>
<reference evidence="3 4" key="1">
    <citation type="journal article" date="2010" name="Stand. Genomic Sci.">
        <title>Complete genome sequence of Spirosoma linguale type strain (1).</title>
        <authorList>
            <person name="Lail K."/>
            <person name="Sikorski J."/>
            <person name="Saunders E."/>
            <person name="Lapidus A."/>
            <person name="Glavina Del Rio T."/>
            <person name="Copeland A."/>
            <person name="Tice H."/>
            <person name="Cheng J.-F."/>
            <person name="Lucas S."/>
            <person name="Nolan M."/>
            <person name="Bruce D."/>
            <person name="Goodwin L."/>
            <person name="Pitluck S."/>
            <person name="Ivanova N."/>
            <person name="Mavromatis K."/>
            <person name="Ovchinnikova G."/>
            <person name="Pati A."/>
            <person name="Chen A."/>
            <person name="Palaniappan K."/>
            <person name="Land M."/>
            <person name="Hauser L."/>
            <person name="Chang Y.-J."/>
            <person name="Jeffries C.D."/>
            <person name="Chain P."/>
            <person name="Brettin T."/>
            <person name="Detter J.C."/>
            <person name="Schuetze A."/>
            <person name="Rohde M."/>
            <person name="Tindall B.J."/>
            <person name="Goeker M."/>
            <person name="Bristow J."/>
            <person name="Eisen J.A."/>
            <person name="Markowitz V."/>
            <person name="Hugenholtz P."/>
            <person name="Kyrpides N.C."/>
            <person name="Klenk H.-P."/>
            <person name="Chen F."/>
        </authorList>
    </citation>
    <scope>NUCLEOTIDE SEQUENCE [LARGE SCALE GENOMIC DNA]</scope>
    <source>
        <strain evidence="4">ATCC 33905 / DSM 74 / LMG 10896 / Claus 1</strain>
    </source>
</reference>
<dbReference type="Pfam" id="PF14028">
    <property type="entry name" value="Lant_dehydr_C"/>
    <property type="match status" value="1"/>
</dbReference>
<dbReference type="InterPro" id="IPR006827">
    <property type="entry name" value="Lant_deHydtase_N"/>
</dbReference>
<feature type="domain" description="Lantibiotic dehydratase N-terminal" evidence="1">
    <location>
        <begin position="42"/>
        <end position="697"/>
    </location>
</feature>
<keyword evidence="4" id="KW-1185">Reference proteome</keyword>
<dbReference type="eggNOG" id="ENOG502Z81U">
    <property type="taxonomic scope" value="Bacteria"/>
</dbReference>
<name>D2QPN3_SPILD</name>
<organism evidence="3 4">
    <name type="scientific">Spirosoma linguale (strain ATCC 33905 / DSM 74 / LMG 10896 / Claus 1)</name>
    <dbReference type="NCBI Taxonomy" id="504472"/>
    <lineage>
        <taxon>Bacteria</taxon>
        <taxon>Pseudomonadati</taxon>
        <taxon>Bacteroidota</taxon>
        <taxon>Cytophagia</taxon>
        <taxon>Cytophagales</taxon>
        <taxon>Cytophagaceae</taxon>
        <taxon>Spirosoma</taxon>
    </lineage>
</organism>
<evidence type="ECO:0000259" key="1">
    <source>
        <dbReference type="Pfam" id="PF04738"/>
    </source>
</evidence>
<dbReference type="Pfam" id="PF04738">
    <property type="entry name" value="Lant_dehydr_N"/>
    <property type="match status" value="1"/>
</dbReference>
<gene>
    <name evidence="3" type="ordered locus">Slin_4714</name>
</gene>
<dbReference type="RefSeq" id="WP_012929195.1">
    <property type="nucleotide sequence ID" value="NC_013730.1"/>
</dbReference>
<evidence type="ECO:0000313" key="4">
    <source>
        <dbReference type="Proteomes" id="UP000002028"/>
    </source>
</evidence>
<dbReference type="Proteomes" id="UP000002028">
    <property type="component" value="Chromosome"/>
</dbReference>
<dbReference type="NCBIfam" id="TIGR03891">
    <property type="entry name" value="thiopep_ocin"/>
    <property type="match status" value="1"/>
</dbReference>